<protein>
    <submittedName>
        <fullName evidence="6">Catabolite repressor/activator</fullName>
    </submittedName>
</protein>
<dbReference type="InterPro" id="IPR028082">
    <property type="entry name" value="Peripla_BP_I"/>
</dbReference>
<dbReference type="InterPro" id="IPR000843">
    <property type="entry name" value="HTH_LacI"/>
</dbReference>
<keyword evidence="1" id="KW-0678">Repressor</keyword>
<dbReference type="AlphaFoldDB" id="A0A2R8CLT9"/>
<dbReference type="GO" id="GO:0003700">
    <property type="term" value="F:DNA-binding transcription factor activity"/>
    <property type="evidence" value="ECO:0007669"/>
    <property type="project" value="TreeGrafter"/>
</dbReference>
<evidence type="ECO:0000256" key="3">
    <source>
        <dbReference type="ARBA" id="ARBA00023125"/>
    </source>
</evidence>
<dbReference type="SUPFAM" id="SSF53822">
    <property type="entry name" value="Periplasmic binding protein-like I"/>
    <property type="match status" value="1"/>
</dbReference>
<dbReference type="RefSeq" id="WP_108842824.1">
    <property type="nucleotide sequence ID" value="NZ_ONZI01000002.1"/>
</dbReference>
<evidence type="ECO:0000313" key="6">
    <source>
        <dbReference type="EMBL" id="SPJ33866.1"/>
    </source>
</evidence>
<feature type="domain" description="HTH lacI-type" evidence="5">
    <location>
        <begin position="1"/>
        <end position="58"/>
    </location>
</feature>
<evidence type="ECO:0000256" key="2">
    <source>
        <dbReference type="ARBA" id="ARBA00023015"/>
    </source>
</evidence>
<gene>
    <name evidence="6" type="primary">cra</name>
    <name evidence="6" type="ORF">KSP9073_01890</name>
</gene>
<dbReference type="PANTHER" id="PTHR30146:SF45">
    <property type="entry name" value="CATABOLITE REPRESSOR_ACTIVATOR"/>
    <property type="match status" value="1"/>
</dbReference>
<dbReference type="Gene3D" id="1.10.260.40">
    <property type="entry name" value="lambda repressor-like DNA-binding domains"/>
    <property type="match status" value="1"/>
</dbReference>
<organism evidence="6 7">
    <name type="scientific">Kushneria phyllosphaerae</name>
    <dbReference type="NCBI Taxonomy" id="2100822"/>
    <lineage>
        <taxon>Bacteria</taxon>
        <taxon>Pseudomonadati</taxon>
        <taxon>Pseudomonadota</taxon>
        <taxon>Gammaproteobacteria</taxon>
        <taxon>Oceanospirillales</taxon>
        <taxon>Halomonadaceae</taxon>
        <taxon>Kushneria</taxon>
    </lineage>
</organism>
<dbReference type="OrthoDB" id="7055227at2"/>
<evidence type="ECO:0000256" key="1">
    <source>
        <dbReference type="ARBA" id="ARBA00022491"/>
    </source>
</evidence>
<accession>A0A2R8CLT9</accession>
<dbReference type="NCBIfam" id="NF008452">
    <property type="entry name" value="PRK11303.1"/>
    <property type="match status" value="1"/>
</dbReference>
<dbReference type="Pfam" id="PF00356">
    <property type="entry name" value="LacI"/>
    <property type="match status" value="1"/>
</dbReference>
<dbReference type="Proteomes" id="UP000244934">
    <property type="component" value="Unassembled WGS sequence"/>
</dbReference>
<dbReference type="InterPro" id="IPR010982">
    <property type="entry name" value="Lambda_DNA-bd_dom_sf"/>
</dbReference>
<dbReference type="CDD" id="cd01392">
    <property type="entry name" value="HTH_LacI"/>
    <property type="match status" value="1"/>
</dbReference>
<evidence type="ECO:0000313" key="7">
    <source>
        <dbReference type="Proteomes" id="UP000244934"/>
    </source>
</evidence>
<dbReference type="EMBL" id="ONZI01000002">
    <property type="protein sequence ID" value="SPJ33866.1"/>
    <property type="molecule type" value="Genomic_DNA"/>
</dbReference>
<dbReference type="SMART" id="SM00354">
    <property type="entry name" value="HTH_LACI"/>
    <property type="match status" value="1"/>
</dbReference>
<reference evidence="7" key="1">
    <citation type="submission" date="2018-03" db="EMBL/GenBank/DDBJ databases">
        <authorList>
            <person name="Navarro De La Torre S."/>
        </authorList>
    </citation>
    <scope>NUCLEOTIDE SEQUENCE [LARGE SCALE GENOMIC DNA]</scope>
    <source>
        <strain evidence="7">EAod3</strain>
    </source>
</reference>
<dbReference type="PANTHER" id="PTHR30146">
    <property type="entry name" value="LACI-RELATED TRANSCRIPTIONAL REPRESSOR"/>
    <property type="match status" value="1"/>
</dbReference>
<keyword evidence="4" id="KW-0804">Transcription</keyword>
<name>A0A2R8CLT9_9GAMM</name>
<keyword evidence="7" id="KW-1185">Reference proteome</keyword>
<keyword evidence="2" id="KW-0805">Transcription regulation</keyword>
<dbReference type="Gene3D" id="3.40.50.2300">
    <property type="match status" value="2"/>
</dbReference>
<dbReference type="InterPro" id="IPR001761">
    <property type="entry name" value="Peripla_BP/Lac1_sug-bd_dom"/>
</dbReference>
<dbReference type="PROSITE" id="PS50932">
    <property type="entry name" value="HTH_LACI_2"/>
    <property type="match status" value="1"/>
</dbReference>
<sequence length="341" mass="37518">MTLAEIARLAGVSRTTASYVINGKSRQHRISEATVKRVMAVIEEHGYRVDAQAAALRRGVSRTLGFILPDLENTSYARLAKLLEQGARSAGYQLLMVSSNDDPDTERELLSALRARRCDALIVASSLPPDDSRYQRLISAGMPVVAVDRALDDTLMPCIISENRQTAMTLTASVLSPQDPQGQASQVQEVLWLDALPGLANTLERRDGFMAAIAACGAQPPRAYHRCGARYDRETGMALMQAHLEHHDMPQALVTASYTLLEGALDVLLTKYSMERLQKHPLRMATFGNDRLLDFLPIRVNSMQQDLERIAALALSSVLGAIDGRLSPGTIEIERTLIRRD</sequence>
<dbReference type="SUPFAM" id="SSF47413">
    <property type="entry name" value="lambda repressor-like DNA-binding domains"/>
    <property type="match status" value="1"/>
</dbReference>
<proteinExistence type="predicted"/>
<dbReference type="FunFam" id="1.10.260.40:FF:000008">
    <property type="entry name" value="Fructose repressor (Catabolite repressor/activator)"/>
    <property type="match status" value="1"/>
</dbReference>
<evidence type="ECO:0000259" key="5">
    <source>
        <dbReference type="PROSITE" id="PS50932"/>
    </source>
</evidence>
<dbReference type="Pfam" id="PF00532">
    <property type="entry name" value="Peripla_BP_1"/>
    <property type="match status" value="1"/>
</dbReference>
<keyword evidence="3" id="KW-0238">DNA-binding</keyword>
<dbReference type="GO" id="GO:0000976">
    <property type="term" value="F:transcription cis-regulatory region binding"/>
    <property type="evidence" value="ECO:0007669"/>
    <property type="project" value="TreeGrafter"/>
</dbReference>
<evidence type="ECO:0000256" key="4">
    <source>
        <dbReference type="ARBA" id="ARBA00023163"/>
    </source>
</evidence>
<dbReference type="PROSITE" id="PS00356">
    <property type="entry name" value="HTH_LACI_1"/>
    <property type="match status" value="1"/>
</dbReference>